<organism evidence="5">
    <name type="scientific">marine sediment metagenome</name>
    <dbReference type="NCBI Taxonomy" id="412755"/>
    <lineage>
        <taxon>unclassified sequences</taxon>
        <taxon>metagenomes</taxon>
        <taxon>ecological metagenomes</taxon>
    </lineage>
</organism>
<evidence type="ECO:0000313" key="5">
    <source>
        <dbReference type="EMBL" id="KKN63458.1"/>
    </source>
</evidence>
<dbReference type="CDD" id="cd04785">
    <property type="entry name" value="HTH_CadR-PbrR-like"/>
    <property type="match status" value="1"/>
</dbReference>
<dbReference type="AlphaFoldDB" id="A0A0F9VCD0"/>
<dbReference type="SMART" id="SM00422">
    <property type="entry name" value="HTH_MERR"/>
    <property type="match status" value="1"/>
</dbReference>
<reference evidence="5" key="1">
    <citation type="journal article" date="2015" name="Nature">
        <title>Complex archaea that bridge the gap between prokaryotes and eukaryotes.</title>
        <authorList>
            <person name="Spang A."/>
            <person name="Saw J.H."/>
            <person name="Jorgensen S.L."/>
            <person name="Zaremba-Niedzwiedzka K."/>
            <person name="Martijn J."/>
            <person name="Lind A.E."/>
            <person name="van Eijk R."/>
            <person name="Schleper C."/>
            <person name="Guy L."/>
            <person name="Ettema T.J."/>
        </authorList>
    </citation>
    <scope>NUCLEOTIDE SEQUENCE</scope>
</reference>
<proteinExistence type="predicted"/>
<dbReference type="PANTHER" id="PTHR30204:SF92">
    <property type="entry name" value="HTH-TYPE TRANSCRIPTIONAL REGULATOR ZNTR"/>
    <property type="match status" value="1"/>
</dbReference>
<dbReference type="InterPro" id="IPR047057">
    <property type="entry name" value="MerR_fam"/>
</dbReference>
<evidence type="ECO:0000259" key="4">
    <source>
        <dbReference type="PROSITE" id="PS50937"/>
    </source>
</evidence>
<keyword evidence="1" id="KW-0805">Transcription regulation</keyword>
<gene>
    <name evidence="5" type="ORF">LCGC14_0501780</name>
</gene>
<accession>A0A0F9VCD0</accession>
<dbReference type="Pfam" id="PF00376">
    <property type="entry name" value="MerR"/>
    <property type="match status" value="1"/>
</dbReference>
<dbReference type="GO" id="GO:0003677">
    <property type="term" value="F:DNA binding"/>
    <property type="evidence" value="ECO:0007669"/>
    <property type="project" value="UniProtKB-KW"/>
</dbReference>
<name>A0A0F9VCD0_9ZZZZ</name>
<dbReference type="InterPro" id="IPR009061">
    <property type="entry name" value="DNA-bd_dom_put_sf"/>
</dbReference>
<feature type="domain" description="HTH merR-type" evidence="4">
    <location>
        <begin position="13"/>
        <end position="78"/>
    </location>
</feature>
<evidence type="ECO:0000256" key="3">
    <source>
        <dbReference type="ARBA" id="ARBA00023163"/>
    </source>
</evidence>
<dbReference type="PROSITE" id="PS50937">
    <property type="entry name" value="HTH_MERR_2"/>
    <property type="match status" value="1"/>
</dbReference>
<dbReference type="InterPro" id="IPR015358">
    <property type="entry name" value="Tscrpt_reg_MerR_DNA-bd"/>
</dbReference>
<dbReference type="GO" id="GO:0003700">
    <property type="term" value="F:DNA-binding transcription factor activity"/>
    <property type="evidence" value="ECO:0007669"/>
    <property type="project" value="InterPro"/>
</dbReference>
<dbReference type="Pfam" id="PF09278">
    <property type="entry name" value="MerR-DNA-bind"/>
    <property type="match status" value="1"/>
</dbReference>
<dbReference type="SUPFAM" id="SSF46955">
    <property type="entry name" value="Putative DNA-binding domain"/>
    <property type="match status" value="1"/>
</dbReference>
<evidence type="ECO:0000256" key="2">
    <source>
        <dbReference type="ARBA" id="ARBA00023125"/>
    </source>
</evidence>
<evidence type="ECO:0000256" key="1">
    <source>
        <dbReference type="ARBA" id="ARBA00023015"/>
    </source>
</evidence>
<dbReference type="PANTHER" id="PTHR30204">
    <property type="entry name" value="REDOX-CYCLING DRUG-SENSING TRANSCRIPTIONAL ACTIVATOR SOXR"/>
    <property type="match status" value="1"/>
</dbReference>
<dbReference type="Gene3D" id="1.10.1660.10">
    <property type="match status" value="1"/>
</dbReference>
<sequence length="141" mass="15508">MAITAARAVLKRGELARRMSCNSETIRYYEKIGLLGVPDRSEGGHRLYAPDDQARLGFILRGRELGFSIEELRGLLGLTDARDTTCGEVLALTRRHIDGIRAKIADLERLERTLVAVSAECEGGNVPECPILDTLLDSGNR</sequence>
<dbReference type="InterPro" id="IPR000551">
    <property type="entry name" value="MerR-type_HTH_dom"/>
</dbReference>
<dbReference type="PRINTS" id="PR00040">
    <property type="entry name" value="HTHMERR"/>
</dbReference>
<keyword evidence="2" id="KW-0238">DNA-binding</keyword>
<dbReference type="EMBL" id="LAZR01000589">
    <property type="protein sequence ID" value="KKN63458.1"/>
    <property type="molecule type" value="Genomic_DNA"/>
</dbReference>
<comment type="caution">
    <text evidence="5">The sequence shown here is derived from an EMBL/GenBank/DDBJ whole genome shotgun (WGS) entry which is preliminary data.</text>
</comment>
<protein>
    <recommendedName>
        <fullName evidence="4">HTH merR-type domain-containing protein</fullName>
    </recommendedName>
</protein>
<keyword evidence="3" id="KW-0804">Transcription</keyword>